<evidence type="ECO:0000313" key="2">
    <source>
        <dbReference type="Proteomes" id="UP000828390"/>
    </source>
</evidence>
<sequence length="218" mass="25114">MWAALRRVWGTTQNTRFYERTYVDKHRHTRKQLKASLQMCEICTFNGKSVSAALFCPQCYNKFLCNECGQNHNAQKSTRSRVLSEVPNYVDQNNENTSTKRCDMMCEPCIFNGKSVVAELFCPQCDNEFLCNECGQNHNAQKSKRSHVLFEVANYVDQSHENVPTKRWDRMCEPCTFNGKSVVAALFCPQWNNEFLCNECGKTHNAQKSTRSHILSGI</sequence>
<dbReference type="EMBL" id="JAIWYP010000009">
    <property type="protein sequence ID" value="KAH3772287.1"/>
    <property type="molecule type" value="Genomic_DNA"/>
</dbReference>
<dbReference type="AlphaFoldDB" id="A0A9D4E1Y7"/>
<accession>A0A9D4E1Y7</accession>
<protein>
    <submittedName>
        <fullName evidence="1">Uncharacterized protein</fullName>
    </submittedName>
</protein>
<dbReference type="Proteomes" id="UP000828390">
    <property type="component" value="Unassembled WGS sequence"/>
</dbReference>
<evidence type="ECO:0000313" key="1">
    <source>
        <dbReference type="EMBL" id="KAH3772287.1"/>
    </source>
</evidence>
<keyword evidence="2" id="KW-1185">Reference proteome</keyword>
<comment type="caution">
    <text evidence="1">The sequence shown here is derived from an EMBL/GenBank/DDBJ whole genome shotgun (WGS) entry which is preliminary data.</text>
</comment>
<gene>
    <name evidence="1" type="ORF">DPMN_173625</name>
</gene>
<organism evidence="1 2">
    <name type="scientific">Dreissena polymorpha</name>
    <name type="common">Zebra mussel</name>
    <name type="synonym">Mytilus polymorpha</name>
    <dbReference type="NCBI Taxonomy" id="45954"/>
    <lineage>
        <taxon>Eukaryota</taxon>
        <taxon>Metazoa</taxon>
        <taxon>Spiralia</taxon>
        <taxon>Lophotrochozoa</taxon>
        <taxon>Mollusca</taxon>
        <taxon>Bivalvia</taxon>
        <taxon>Autobranchia</taxon>
        <taxon>Heteroconchia</taxon>
        <taxon>Euheterodonta</taxon>
        <taxon>Imparidentia</taxon>
        <taxon>Neoheterodontei</taxon>
        <taxon>Myida</taxon>
        <taxon>Dreissenoidea</taxon>
        <taxon>Dreissenidae</taxon>
        <taxon>Dreissena</taxon>
    </lineage>
</organism>
<name>A0A9D4E1Y7_DREPO</name>
<proteinExistence type="predicted"/>
<reference evidence="1" key="1">
    <citation type="journal article" date="2019" name="bioRxiv">
        <title>The Genome of the Zebra Mussel, Dreissena polymorpha: A Resource for Invasive Species Research.</title>
        <authorList>
            <person name="McCartney M.A."/>
            <person name="Auch B."/>
            <person name="Kono T."/>
            <person name="Mallez S."/>
            <person name="Zhang Y."/>
            <person name="Obille A."/>
            <person name="Becker A."/>
            <person name="Abrahante J.E."/>
            <person name="Garbe J."/>
            <person name="Badalamenti J.P."/>
            <person name="Herman A."/>
            <person name="Mangelson H."/>
            <person name="Liachko I."/>
            <person name="Sullivan S."/>
            <person name="Sone E.D."/>
            <person name="Koren S."/>
            <person name="Silverstein K.A.T."/>
            <person name="Beckman K.B."/>
            <person name="Gohl D.M."/>
        </authorList>
    </citation>
    <scope>NUCLEOTIDE SEQUENCE</scope>
    <source>
        <strain evidence="1">Duluth1</strain>
        <tissue evidence="1">Whole animal</tissue>
    </source>
</reference>
<reference evidence="1" key="2">
    <citation type="submission" date="2020-11" db="EMBL/GenBank/DDBJ databases">
        <authorList>
            <person name="McCartney M.A."/>
            <person name="Auch B."/>
            <person name="Kono T."/>
            <person name="Mallez S."/>
            <person name="Becker A."/>
            <person name="Gohl D.M."/>
            <person name="Silverstein K.A.T."/>
            <person name="Koren S."/>
            <person name="Bechman K.B."/>
            <person name="Herman A."/>
            <person name="Abrahante J.E."/>
            <person name="Garbe J."/>
        </authorList>
    </citation>
    <scope>NUCLEOTIDE SEQUENCE</scope>
    <source>
        <strain evidence="1">Duluth1</strain>
        <tissue evidence="1">Whole animal</tissue>
    </source>
</reference>